<sequence length="83" mass="9423">MVSFIRSYTSVKYKQDGKGGLRIIASPGGDSGLNRFKIHHEPNQWSRDWHEEPPNLSALSAIAQTHFWISREAFLIEAGKDCH</sequence>
<dbReference type="AlphaFoldDB" id="A0A835RW98"/>
<dbReference type="Proteomes" id="UP000636800">
    <property type="component" value="Chromosome 1"/>
</dbReference>
<keyword evidence="2" id="KW-1185">Reference proteome</keyword>
<dbReference type="EMBL" id="JADCNL010000001">
    <property type="protein sequence ID" value="KAG0495675.1"/>
    <property type="molecule type" value="Genomic_DNA"/>
</dbReference>
<gene>
    <name evidence="1" type="ORF">HPP92_000366</name>
</gene>
<name>A0A835RW98_VANPL</name>
<proteinExistence type="predicted"/>
<accession>A0A835RW98</accession>
<reference evidence="1 2" key="1">
    <citation type="journal article" date="2020" name="Nat. Food">
        <title>A phased Vanilla planifolia genome enables genetic improvement of flavour and production.</title>
        <authorList>
            <person name="Hasing T."/>
            <person name="Tang H."/>
            <person name="Brym M."/>
            <person name="Khazi F."/>
            <person name="Huang T."/>
            <person name="Chambers A.H."/>
        </authorList>
    </citation>
    <scope>NUCLEOTIDE SEQUENCE [LARGE SCALE GENOMIC DNA]</scope>
    <source>
        <tissue evidence="1">Leaf</tissue>
    </source>
</reference>
<evidence type="ECO:0000313" key="2">
    <source>
        <dbReference type="Proteomes" id="UP000636800"/>
    </source>
</evidence>
<comment type="caution">
    <text evidence="1">The sequence shown here is derived from an EMBL/GenBank/DDBJ whole genome shotgun (WGS) entry which is preliminary data.</text>
</comment>
<evidence type="ECO:0000313" key="1">
    <source>
        <dbReference type="EMBL" id="KAG0495675.1"/>
    </source>
</evidence>
<organism evidence="1 2">
    <name type="scientific">Vanilla planifolia</name>
    <name type="common">Vanilla</name>
    <dbReference type="NCBI Taxonomy" id="51239"/>
    <lineage>
        <taxon>Eukaryota</taxon>
        <taxon>Viridiplantae</taxon>
        <taxon>Streptophyta</taxon>
        <taxon>Embryophyta</taxon>
        <taxon>Tracheophyta</taxon>
        <taxon>Spermatophyta</taxon>
        <taxon>Magnoliopsida</taxon>
        <taxon>Liliopsida</taxon>
        <taxon>Asparagales</taxon>
        <taxon>Orchidaceae</taxon>
        <taxon>Vanilloideae</taxon>
        <taxon>Vanilleae</taxon>
        <taxon>Vanilla</taxon>
    </lineage>
</organism>
<protein>
    <submittedName>
        <fullName evidence="1">Uncharacterized protein</fullName>
    </submittedName>
</protein>